<comment type="caution">
    <text evidence="1">The sequence shown here is derived from an EMBL/GenBank/DDBJ whole genome shotgun (WGS) entry which is preliminary data.</text>
</comment>
<reference evidence="1 2" key="1">
    <citation type="submission" date="2015-03" db="EMBL/GenBank/DDBJ databases">
        <authorList>
            <person name="Lepp D."/>
            <person name="Hassan Y.I."/>
            <person name="Li X.-Z."/>
            <person name="Zhou T."/>
        </authorList>
    </citation>
    <scope>NUCLEOTIDE SEQUENCE [LARGE SCALE GENOMIC DNA]</scope>
    <source>
        <strain evidence="1 2">E84</strain>
    </source>
</reference>
<dbReference type="Proteomes" id="UP000033411">
    <property type="component" value="Unassembled WGS sequence"/>
</dbReference>
<evidence type="ECO:0000313" key="1">
    <source>
        <dbReference type="EMBL" id="KKC35344.1"/>
    </source>
</evidence>
<dbReference type="AlphaFoldDB" id="A0A0F5Q5J7"/>
<dbReference type="OrthoDB" id="8116921at2"/>
<dbReference type="EMBL" id="LANJ01000046">
    <property type="protein sequence ID" value="KKC35344.1"/>
    <property type="molecule type" value="Genomic_DNA"/>
</dbReference>
<accession>A0A0F5Q5J7</accession>
<protein>
    <submittedName>
        <fullName evidence="1">Uncharacterized protein</fullName>
    </submittedName>
</protein>
<keyword evidence="2" id="KW-1185">Reference proteome</keyword>
<proteinExistence type="predicted"/>
<sequence>MPIDFRKHDATAKHLPDADRQKYTLKKAELIKAKVAQDAADEQLSAFFWQCFEDDDEDEGDEP</sequence>
<gene>
    <name evidence="1" type="ORF">WH87_17380</name>
</gene>
<dbReference type="RefSeq" id="WP_046138895.1">
    <property type="nucleotide sequence ID" value="NZ_LANJ01000046.1"/>
</dbReference>
<organism evidence="1 2">
    <name type="scientific">Devosia epidermidihirudinis</name>
    <dbReference type="NCBI Taxonomy" id="1293439"/>
    <lineage>
        <taxon>Bacteria</taxon>
        <taxon>Pseudomonadati</taxon>
        <taxon>Pseudomonadota</taxon>
        <taxon>Alphaproteobacteria</taxon>
        <taxon>Hyphomicrobiales</taxon>
        <taxon>Devosiaceae</taxon>
        <taxon>Devosia</taxon>
    </lineage>
</organism>
<dbReference type="PATRIC" id="fig|1293439.3.peg.3545"/>
<name>A0A0F5Q5J7_9HYPH</name>
<evidence type="ECO:0000313" key="2">
    <source>
        <dbReference type="Proteomes" id="UP000033411"/>
    </source>
</evidence>